<feature type="region of interest" description="Disordered" evidence="2">
    <location>
        <begin position="966"/>
        <end position="985"/>
    </location>
</feature>
<dbReference type="Gene3D" id="4.10.60.10">
    <property type="entry name" value="Zinc finger, CCHC-type"/>
    <property type="match status" value="1"/>
</dbReference>
<accession>A0A9P1FXY6</accession>
<dbReference type="SUPFAM" id="SSF57756">
    <property type="entry name" value="Retrovirus zinc finger-like domains"/>
    <property type="match status" value="1"/>
</dbReference>
<evidence type="ECO:0000313" key="6">
    <source>
        <dbReference type="EMBL" id="CAL4781081.1"/>
    </source>
</evidence>
<feature type="region of interest" description="Disordered" evidence="2">
    <location>
        <begin position="1738"/>
        <end position="1757"/>
    </location>
</feature>
<feature type="compositionally biased region" description="Polar residues" evidence="2">
    <location>
        <begin position="1738"/>
        <end position="1751"/>
    </location>
</feature>
<feature type="compositionally biased region" description="Low complexity" evidence="2">
    <location>
        <begin position="1085"/>
        <end position="1096"/>
    </location>
</feature>
<dbReference type="EMBL" id="CAMXCT010001871">
    <property type="protein sequence ID" value="CAI3993769.1"/>
    <property type="molecule type" value="Genomic_DNA"/>
</dbReference>
<keyword evidence="1" id="KW-0863">Zinc-finger</keyword>
<dbReference type="SMART" id="SM00343">
    <property type="entry name" value="ZnF_C2HC"/>
    <property type="match status" value="1"/>
</dbReference>
<evidence type="ECO:0000313" key="5">
    <source>
        <dbReference type="EMBL" id="CAI3993769.1"/>
    </source>
</evidence>
<dbReference type="EMBL" id="CAMXCT020001871">
    <property type="protein sequence ID" value="CAL1147144.1"/>
    <property type="molecule type" value="Genomic_DNA"/>
</dbReference>
<evidence type="ECO:0000259" key="3">
    <source>
        <dbReference type="PROSITE" id="PS50158"/>
    </source>
</evidence>
<feature type="region of interest" description="Disordered" evidence="2">
    <location>
        <begin position="1061"/>
        <end position="1122"/>
    </location>
</feature>
<gene>
    <name evidence="5" type="ORF">C1SCF055_LOCUS20483</name>
</gene>
<keyword evidence="7" id="KW-1185">Reference proteome</keyword>
<dbReference type="InterPro" id="IPR001878">
    <property type="entry name" value="Znf_CCHC"/>
</dbReference>
<reference evidence="6 7" key="2">
    <citation type="submission" date="2024-05" db="EMBL/GenBank/DDBJ databases">
        <authorList>
            <person name="Chen Y."/>
            <person name="Shah S."/>
            <person name="Dougan E. K."/>
            <person name="Thang M."/>
            <person name="Chan C."/>
        </authorList>
    </citation>
    <scope>NUCLEOTIDE SEQUENCE [LARGE SCALE GENOMIC DNA]</scope>
</reference>
<dbReference type="Proteomes" id="UP001152797">
    <property type="component" value="Unassembled WGS sequence"/>
</dbReference>
<reference evidence="5" key="1">
    <citation type="submission" date="2022-10" db="EMBL/GenBank/DDBJ databases">
        <authorList>
            <person name="Chen Y."/>
            <person name="Dougan E. K."/>
            <person name="Chan C."/>
            <person name="Rhodes N."/>
            <person name="Thang M."/>
        </authorList>
    </citation>
    <scope>NUCLEOTIDE SEQUENCE</scope>
</reference>
<dbReference type="GO" id="GO:0008270">
    <property type="term" value="F:zinc ion binding"/>
    <property type="evidence" value="ECO:0007669"/>
    <property type="project" value="UniProtKB-KW"/>
</dbReference>
<dbReference type="PROSITE" id="PS50158">
    <property type="entry name" value="ZF_CCHC"/>
    <property type="match status" value="1"/>
</dbReference>
<dbReference type="InterPro" id="IPR001584">
    <property type="entry name" value="Integrase_cat-core"/>
</dbReference>
<evidence type="ECO:0000313" key="7">
    <source>
        <dbReference type="Proteomes" id="UP001152797"/>
    </source>
</evidence>
<dbReference type="GO" id="GO:0003676">
    <property type="term" value="F:nucleic acid binding"/>
    <property type="evidence" value="ECO:0007669"/>
    <property type="project" value="InterPro"/>
</dbReference>
<keyword evidence="1" id="KW-0862">Zinc</keyword>
<proteinExistence type="predicted"/>
<dbReference type="OrthoDB" id="429363at2759"/>
<evidence type="ECO:0000259" key="4">
    <source>
        <dbReference type="PROSITE" id="PS50994"/>
    </source>
</evidence>
<protein>
    <submittedName>
        <fullName evidence="6">Retrovirus-related Pol polyprotein from transposon TNT 1-94</fullName>
    </submittedName>
</protein>
<dbReference type="PROSITE" id="PS50994">
    <property type="entry name" value="INTEGRASE"/>
    <property type="match status" value="1"/>
</dbReference>
<feature type="domain" description="Integrase catalytic" evidence="4">
    <location>
        <begin position="737"/>
        <end position="906"/>
    </location>
</feature>
<sequence>MEELGALRVLNKQRQRQFKQAQMQDVMVKLAESNARTLRAEEERHLALKALSRSEELVDARGVGQPFKFSGKVDQDFSEWDHKMRTFLRAKFRADVDTVLQWATKQRKVIMRYTDGSSRTSSWDPVFGDSADALDQVEGVDKMVEGIYAYLVSFTTGGANKVVRNSGTDGLEAWRRVHAEYDPTSSVRRVAVLGMVQNPPKCKSVEELGGALEDWLAKNEEFTDNDGRPCRVSDDSLLAAMHQLMPQSLEESLMLRQDEFTTYEELFDRLSSFASTKHSLHISRRELGSSSGGGKKKDDNAMDIGALNAVSKSKGKGGKNITCYKCGRPGHRAADCRSGGKGYGKGGLWGSNNASSLEAVPNTTYREPGAEPECGKDLGYLDLCACDHCGEVCMVGGSDTSQDDSMEVEIEGRKPDYLVEYDGEEWIKVNYDSGAVTTVIPVEMVEDDLKLHRIGDFKVANGEKIPRYGKVRMPVMDERGNRRGISATVTHVHKPLGSAGEFSKNHDAYLWKDGGILLPRNGALATEMRNHYKRITRQFSDQQVIPLYKEGNLYNFYVQKRGKMAEICAIDSGSLVAWRGWEMMRQGLDPIQPHWQAYEPSSRGPPPGLPEDVQCWKRGDRDCFTFRATSQDGPDWADVVWRRSIDEEIDEVLREESTLAPEFNPHAHFEPWCKRMVTELWFVPPPIDSRGVVKADKADRPSRRQVEEHALENHAVYRSWCPACVEGRATGSKHRARTEAEKEERGPTIHADFFYMSTEEDSAPFLALKSGRSGGLQAIALVSKTSNEYVQKAIARFVEETGHKRVVFMSDNEPALVKLKQDAAVKLRNVEVVHRTAPVGDHRANGNAEVAVREIKRQMRSIRISLEQKLKGKISNTSPLLAWMVTYMREAVEKDGKPKRDWEQRMIEVRYVGHHSRSGAILGLTPGGLRVGAAVRRLGEDLRWKSEGLEDLGGLPWDVKKRAAGERLESGQRAPRLPPPAPDTPDARAFYVQKKDIDRFGYSEDCRGCKALREGKRAVAHSKQCRDRIYQSLSESDGKLRTQRHFERVSSRLEVRLEHEAEEAKKRKVAVQPASEGERLAIEDAPAASAVQPGAADTLGRRQDEGQEGSPRSPKRWKADGHMRYKREAETPVQELESGGAVGSTDQAQTVLRPAASDVPPVISAGDVSIEDVLAPEPHGQADAGGDISSIDWGAYEAVEMTSSKCRTLSSLDYCERRLSMRRKELGSVDVAEVFSPPRFTLRAGILGLAPGFAVDLATKKPIVGKEDEYWDLNRSEDRLELDWLIDKEDPVLLTGSPRCDPFSLLQNLSKEYKDNPVRKLRREEGEQHLRQCVDLYIKQMLRGRYFLHEHPAGADSWDVQEMIELQRMDGVYTVSGPMCFWNMKLKTPKLGAGKVYKNTKWVTNSREIAEVLDQYCTNRCGGPIHRHIPLVGGMAHLCEAYPVELVDAVLEGLKRQMKADNHVSALELFASGPGPTEPLFDAETEKQMEEEVQEYFDDISGEVLPSELVRKARQEEMDWIKKIELYDKVPRSMALERNKAILPVRWVDVKLRSRIVGKELKAKTKESLLAHELFSATPPWESVKSLFSLLVTDLPKSATAGGQELVMGVYDISRAHFMPKVERELYIELPPEDRVPGEDLVGKLKRNMYGFRDASHGWMKDWQKLLEVAAVDKMKELLGSKYQMREAHRLGFGEGCVRSATVLNRVVQLRHDEGGRRWVQIEPDKRHVELILQTAGVNPNSSNGVTTPSVKPTEEQAHQLQFSPELPPQQASQYRSAVMRASFLAQERCDLAETVKRLAQGMSRPRLAHWEMLKRMARYLVFRPNVALVYRQQRMPDHVRVCVDSDYAGCKTVIGLNVSESEYYALVHGTAHGLGLQAFMSDLGLNFGLVIESDSSSAKAFASRVGLGKQRHVMTRYLWLQQVVQAERAVIRKIGTAHNPSDILTKSSSGATIDKHMMAMSVVVLPEASCLQKSIHVPGSTTNSMPAST</sequence>
<dbReference type="InterPro" id="IPR036397">
    <property type="entry name" value="RNaseH_sf"/>
</dbReference>
<evidence type="ECO:0000256" key="1">
    <source>
        <dbReference type="PROSITE-ProRule" id="PRU00047"/>
    </source>
</evidence>
<feature type="domain" description="CCHC-type" evidence="3">
    <location>
        <begin position="323"/>
        <end position="338"/>
    </location>
</feature>
<dbReference type="EMBL" id="CAMXCT030001871">
    <property type="protein sequence ID" value="CAL4781081.1"/>
    <property type="molecule type" value="Genomic_DNA"/>
</dbReference>
<evidence type="ECO:0000256" key="2">
    <source>
        <dbReference type="SAM" id="MobiDB-lite"/>
    </source>
</evidence>
<keyword evidence="1" id="KW-0479">Metal-binding</keyword>
<organism evidence="5">
    <name type="scientific">Cladocopium goreaui</name>
    <dbReference type="NCBI Taxonomy" id="2562237"/>
    <lineage>
        <taxon>Eukaryota</taxon>
        <taxon>Sar</taxon>
        <taxon>Alveolata</taxon>
        <taxon>Dinophyceae</taxon>
        <taxon>Suessiales</taxon>
        <taxon>Symbiodiniaceae</taxon>
        <taxon>Cladocopium</taxon>
    </lineage>
</organism>
<name>A0A9P1FXY6_9DINO</name>
<dbReference type="Gene3D" id="3.30.420.10">
    <property type="entry name" value="Ribonuclease H-like superfamily/Ribonuclease H"/>
    <property type="match status" value="1"/>
</dbReference>
<dbReference type="Pfam" id="PF00098">
    <property type="entry name" value="zf-CCHC"/>
    <property type="match status" value="1"/>
</dbReference>
<dbReference type="GO" id="GO:0015074">
    <property type="term" value="P:DNA integration"/>
    <property type="evidence" value="ECO:0007669"/>
    <property type="project" value="InterPro"/>
</dbReference>
<comment type="caution">
    <text evidence="5">The sequence shown here is derived from an EMBL/GenBank/DDBJ whole genome shotgun (WGS) entry which is preliminary data.</text>
</comment>
<dbReference type="InterPro" id="IPR036875">
    <property type="entry name" value="Znf_CCHC_sf"/>
</dbReference>